<dbReference type="AlphaFoldDB" id="A0A066XAF3"/>
<feature type="compositionally biased region" description="Low complexity" evidence="1">
    <location>
        <begin position="1"/>
        <end position="12"/>
    </location>
</feature>
<gene>
    <name evidence="2" type="ORF">CSUB01_06130</name>
</gene>
<sequence>MSDSSSDNEQSSTYIQDGYSSQPQPYGVCVPGVLQVMATEFQVDLLQLPPDALFASLDWLSADPDFLLDEIGREGAWDTASLGAVLRMPSDNNNNLDAFAAAYFWGRAGFELWATRGF</sequence>
<dbReference type="HOGENOM" id="CLU_2073003_0_0_1"/>
<reference evidence="3" key="1">
    <citation type="journal article" date="2014" name="Genome Announc.">
        <title>Draft genome sequence of Colletotrichum sublineola, a destructive pathogen of cultivated sorghum.</title>
        <authorList>
            <person name="Baroncelli R."/>
            <person name="Sanz-Martin J.M."/>
            <person name="Rech G.E."/>
            <person name="Sukno S.A."/>
            <person name="Thon M.R."/>
        </authorList>
    </citation>
    <scope>NUCLEOTIDE SEQUENCE [LARGE SCALE GENOMIC DNA]</scope>
    <source>
        <strain evidence="3">TX430BB</strain>
    </source>
</reference>
<evidence type="ECO:0000256" key="1">
    <source>
        <dbReference type="SAM" id="MobiDB-lite"/>
    </source>
</evidence>
<organism evidence="2 3">
    <name type="scientific">Colletotrichum sublineola</name>
    <name type="common">Sorghum anthracnose fungus</name>
    <dbReference type="NCBI Taxonomy" id="1173701"/>
    <lineage>
        <taxon>Eukaryota</taxon>
        <taxon>Fungi</taxon>
        <taxon>Dikarya</taxon>
        <taxon>Ascomycota</taxon>
        <taxon>Pezizomycotina</taxon>
        <taxon>Sordariomycetes</taxon>
        <taxon>Hypocreomycetidae</taxon>
        <taxon>Glomerellales</taxon>
        <taxon>Glomerellaceae</taxon>
        <taxon>Colletotrichum</taxon>
        <taxon>Colletotrichum graminicola species complex</taxon>
    </lineage>
</organism>
<evidence type="ECO:0000313" key="2">
    <source>
        <dbReference type="EMBL" id="KDN66138.1"/>
    </source>
</evidence>
<keyword evidence="3" id="KW-1185">Reference proteome</keyword>
<feature type="compositionally biased region" description="Polar residues" evidence="1">
    <location>
        <begin position="13"/>
        <end position="24"/>
    </location>
</feature>
<comment type="caution">
    <text evidence="2">The sequence shown here is derived from an EMBL/GenBank/DDBJ whole genome shotgun (WGS) entry which is preliminary data.</text>
</comment>
<name>A0A066XAF3_COLSU</name>
<evidence type="ECO:0000313" key="3">
    <source>
        <dbReference type="Proteomes" id="UP000027238"/>
    </source>
</evidence>
<accession>A0A066XAF3</accession>
<dbReference type="EMBL" id="JMSE01000965">
    <property type="protein sequence ID" value="KDN66138.1"/>
    <property type="molecule type" value="Genomic_DNA"/>
</dbReference>
<dbReference type="Proteomes" id="UP000027238">
    <property type="component" value="Unassembled WGS sequence"/>
</dbReference>
<proteinExistence type="predicted"/>
<protein>
    <submittedName>
        <fullName evidence="2">Uncharacterized protein</fullName>
    </submittedName>
</protein>
<feature type="region of interest" description="Disordered" evidence="1">
    <location>
        <begin position="1"/>
        <end position="24"/>
    </location>
</feature>